<feature type="compositionally biased region" description="Basic residues" evidence="1">
    <location>
        <begin position="28"/>
        <end position="39"/>
    </location>
</feature>
<keyword evidence="3" id="KW-1185">Reference proteome</keyword>
<evidence type="ECO:0000313" key="2">
    <source>
        <dbReference type="EMBL" id="SCA57151.1"/>
    </source>
</evidence>
<dbReference type="EMBL" id="FLYE01000034">
    <property type="protein sequence ID" value="SCA57151.1"/>
    <property type="molecule type" value="Genomic_DNA"/>
</dbReference>
<feature type="region of interest" description="Disordered" evidence="1">
    <location>
        <begin position="20"/>
        <end position="39"/>
    </location>
</feature>
<organism evidence="2 3">
    <name type="scientific">Candidatus Terasakiella magnetica</name>
    <dbReference type="NCBI Taxonomy" id="1867952"/>
    <lineage>
        <taxon>Bacteria</taxon>
        <taxon>Pseudomonadati</taxon>
        <taxon>Pseudomonadota</taxon>
        <taxon>Alphaproteobacteria</taxon>
        <taxon>Rhodospirillales</taxon>
        <taxon>Terasakiellaceae</taxon>
        <taxon>Terasakiella</taxon>
    </lineage>
</organism>
<dbReference type="Proteomes" id="UP000231658">
    <property type="component" value="Unassembled WGS sequence"/>
</dbReference>
<protein>
    <submittedName>
        <fullName evidence="2">Uncharacterized protein</fullName>
    </submittedName>
</protein>
<dbReference type="AlphaFoldDB" id="A0A1C3RIQ0"/>
<evidence type="ECO:0000313" key="3">
    <source>
        <dbReference type="Proteomes" id="UP000231658"/>
    </source>
</evidence>
<accession>A0A1C3RIQ0</accession>
<gene>
    <name evidence="2" type="ORF">MTBPR1_40174</name>
</gene>
<proteinExistence type="predicted"/>
<name>A0A1C3RIQ0_9PROT</name>
<reference evidence="2 3" key="1">
    <citation type="submission" date="2016-07" db="EMBL/GenBank/DDBJ databases">
        <authorList>
            <person name="Lefevre C.T."/>
        </authorList>
    </citation>
    <scope>NUCLEOTIDE SEQUENCE [LARGE SCALE GENOMIC DNA]</scope>
    <source>
        <strain evidence="2">PR1</strain>
    </source>
</reference>
<sequence>MQFSGFGVLAGQIGRQKIPVEETPVKNRPSKRASRVFKA</sequence>
<evidence type="ECO:0000256" key="1">
    <source>
        <dbReference type="SAM" id="MobiDB-lite"/>
    </source>
</evidence>